<dbReference type="AlphaFoldDB" id="A0AAV7V357"/>
<keyword evidence="7" id="KW-0808">Transferase</keyword>
<dbReference type="GO" id="GO:0030170">
    <property type="term" value="F:pyridoxal phosphate binding"/>
    <property type="evidence" value="ECO:0007669"/>
    <property type="project" value="InterPro"/>
</dbReference>
<comment type="cofactor">
    <cofactor evidence="1">
        <name>pyridoxal 5'-phosphate</name>
        <dbReference type="ChEBI" id="CHEBI:597326"/>
    </cofactor>
</comment>
<comment type="subunit">
    <text evidence="3">Homodimer.</text>
</comment>
<evidence type="ECO:0000256" key="16">
    <source>
        <dbReference type="ARBA" id="ARBA00076222"/>
    </source>
</evidence>
<keyword evidence="21" id="KW-1185">Reference proteome</keyword>
<dbReference type="FunFam" id="3.40.640.10:FF:000236">
    <property type="entry name" value="Alanine aminotransferase 2"/>
    <property type="match status" value="1"/>
</dbReference>
<dbReference type="InterPro" id="IPR045088">
    <property type="entry name" value="ALAT1/2-like"/>
</dbReference>
<feature type="domain" description="Aminotransferase class I/classII large" evidence="19">
    <location>
        <begin position="88"/>
        <end position="468"/>
    </location>
</feature>
<evidence type="ECO:0000256" key="7">
    <source>
        <dbReference type="ARBA" id="ARBA00022679"/>
    </source>
</evidence>
<keyword evidence="6" id="KW-0032">Aminotransferase</keyword>
<evidence type="ECO:0000256" key="11">
    <source>
        <dbReference type="ARBA" id="ARBA00025785"/>
    </source>
</evidence>
<dbReference type="FunFam" id="1.10.287.1970:FF:000001">
    <property type="entry name" value="Alanine aminotransferase 2"/>
    <property type="match status" value="1"/>
</dbReference>
<dbReference type="Gene3D" id="3.40.640.10">
    <property type="entry name" value="Type I PLP-dependent aspartate aminotransferase-like (Major domain)"/>
    <property type="match status" value="1"/>
</dbReference>
<evidence type="ECO:0000256" key="18">
    <source>
        <dbReference type="ARBA" id="ARBA00082842"/>
    </source>
</evidence>
<evidence type="ECO:0000256" key="1">
    <source>
        <dbReference type="ARBA" id="ARBA00001933"/>
    </source>
</evidence>
<evidence type="ECO:0000256" key="5">
    <source>
        <dbReference type="ARBA" id="ARBA00022553"/>
    </source>
</evidence>
<dbReference type="Gene3D" id="1.10.287.1970">
    <property type="match status" value="1"/>
</dbReference>
<dbReference type="InterPro" id="IPR004839">
    <property type="entry name" value="Aminotransferase_I/II_large"/>
</dbReference>
<evidence type="ECO:0000259" key="19">
    <source>
        <dbReference type="Pfam" id="PF00155"/>
    </source>
</evidence>
<evidence type="ECO:0000313" key="20">
    <source>
        <dbReference type="EMBL" id="KAJ1195041.1"/>
    </source>
</evidence>
<dbReference type="CDD" id="cd00609">
    <property type="entry name" value="AAT_like"/>
    <property type="match status" value="1"/>
</dbReference>
<evidence type="ECO:0000256" key="17">
    <source>
        <dbReference type="ARBA" id="ARBA00080231"/>
    </source>
</evidence>
<dbReference type="PANTHER" id="PTHR11751">
    <property type="entry name" value="ALANINE AMINOTRANSFERASE"/>
    <property type="match status" value="1"/>
</dbReference>
<keyword evidence="4" id="KW-0963">Cytoplasm</keyword>
<keyword evidence="8" id="KW-0663">Pyridoxal phosphate</keyword>
<keyword evidence="5" id="KW-0597">Phosphoprotein</keyword>
<sequence>MPAGQGKVLTLERLHPRITDLRVPAMENVLKRAADIKQELALGVQKPFQELIPCYSEAVHSVGQKPITFIRQVAAVCAFPELLNSDSLPEDVKHRARSLLEELIGGTIGGYNVEYSIRNLPTKVAQYIERRDGGVPASPNNVIISVGATSAILSTMSFIVTEEDPRRTGVMVCGPLRPVYRDAIVHCGALKVECLLNEEEGWALDVGEIRRSLYKARTHCTPKVLCIANPGNPTGHVQSRRCIEEVIRLAADENLLLFADEVNQDAVFAPGSQFHSFKKVLLEMGQPHSEDVQLISFHSISSAAFGEGALRGAYFEFINIDKEVMEYLHLNAFFGHPPVLGMIALDLMLHPPMPGDPSHDTFVAERQQVLDKLAKQARLAEEILNQGSGIHCNPIQGAMYAFPRIEIPEKAVKMAQTQGLEPDVFFCRQLLDKTGIIVAPGSDFGQAEGTHHIRITLFEPLEKLRMVLTSIKDFHRTFLLEYS</sequence>
<comment type="similarity">
    <text evidence="11">Belongs to the class-I pyridoxal-phosphate-dependent aminotransferase family. Alanine aminotransferase subfamily.</text>
</comment>
<evidence type="ECO:0000256" key="13">
    <source>
        <dbReference type="ARBA" id="ARBA00047412"/>
    </source>
</evidence>
<proteinExistence type="inferred from homology"/>
<evidence type="ECO:0000256" key="8">
    <source>
        <dbReference type="ARBA" id="ARBA00022898"/>
    </source>
</evidence>
<dbReference type="SUPFAM" id="SSF53383">
    <property type="entry name" value="PLP-dependent transferases"/>
    <property type="match status" value="1"/>
</dbReference>
<protein>
    <recommendedName>
        <fullName evidence="15">Alanine aminotransferase 1</fullName>
        <ecNumber evidence="12">2.6.1.2</ecNumber>
    </recommendedName>
    <alternativeName>
        <fullName evidence="17">Glutamate pyruvate transaminase 1</fullName>
    </alternativeName>
    <alternativeName>
        <fullName evidence="16">Glutamic--alanine transaminase 1</fullName>
    </alternativeName>
    <alternativeName>
        <fullName evidence="18">Glutamic--pyruvic transaminase 1</fullName>
    </alternativeName>
</protein>
<evidence type="ECO:0000256" key="12">
    <source>
        <dbReference type="ARBA" id="ARBA00026106"/>
    </source>
</evidence>
<dbReference type="GO" id="GO:0005737">
    <property type="term" value="C:cytoplasm"/>
    <property type="evidence" value="ECO:0007669"/>
    <property type="project" value="UniProtKB-SubCell"/>
</dbReference>
<dbReference type="FunFam" id="3.90.1150.10:FF:000345">
    <property type="entry name" value="Alanine aminotransferase 2"/>
    <property type="match status" value="1"/>
</dbReference>
<comment type="pathway">
    <text evidence="10">Amino-acid degradation; L-alanine degradation via transaminase pathway; pyruvate from L-alanine: step 1/1.</text>
</comment>
<keyword evidence="9" id="KW-0007">Acetylation</keyword>
<dbReference type="EMBL" id="JANPWB010000004">
    <property type="protein sequence ID" value="KAJ1195041.1"/>
    <property type="molecule type" value="Genomic_DNA"/>
</dbReference>
<dbReference type="Proteomes" id="UP001066276">
    <property type="component" value="Chromosome 2_2"/>
</dbReference>
<evidence type="ECO:0000256" key="6">
    <source>
        <dbReference type="ARBA" id="ARBA00022576"/>
    </source>
</evidence>
<dbReference type="InterPro" id="IPR015424">
    <property type="entry name" value="PyrdxlP-dep_Trfase"/>
</dbReference>
<gene>
    <name evidence="20" type="ORF">NDU88_004324</name>
</gene>
<evidence type="ECO:0000313" key="21">
    <source>
        <dbReference type="Proteomes" id="UP001066276"/>
    </source>
</evidence>
<comment type="caution">
    <text evidence="20">The sequence shown here is derived from an EMBL/GenBank/DDBJ whole genome shotgun (WGS) entry which is preliminary data.</text>
</comment>
<evidence type="ECO:0000256" key="10">
    <source>
        <dbReference type="ARBA" id="ARBA00025708"/>
    </source>
</evidence>
<reference evidence="20" key="1">
    <citation type="journal article" date="2022" name="bioRxiv">
        <title>Sequencing and chromosome-scale assembly of the giantPleurodeles waltlgenome.</title>
        <authorList>
            <person name="Brown T."/>
            <person name="Elewa A."/>
            <person name="Iarovenko S."/>
            <person name="Subramanian E."/>
            <person name="Araus A.J."/>
            <person name="Petzold A."/>
            <person name="Susuki M."/>
            <person name="Suzuki K.-i.T."/>
            <person name="Hayashi T."/>
            <person name="Toyoda A."/>
            <person name="Oliveira C."/>
            <person name="Osipova E."/>
            <person name="Leigh N.D."/>
            <person name="Simon A."/>
            <person name="Yun M.H."/>
        </authorList>
    </citation>
    <scope>NUCLEOTIDE SEQUENCE</scope>
    <source>
        <strain evidence="20">20211129_DDA</strain>
        <tissue evidence="20">Liver</tissue>
    </source>
</reference>
<evidence type="ECO:0000256" key="15">
    <source>
        <dbReference type="ARBA" id="ARBA00074120"/>
    </source>
</evidence>
<dbReference type="GO" id="GO:0004021">
    <property type="term" value="F:L-alanine:2-oxoglutarate aminotransferase activity"/>
    <property type="evidence" value="ECO:0007669"/>
    <property type="project" value="UniProtKB-EC"/>
</dbReference>
<evidence type="ECO:0000256" key="3">
    <source>
        <dbReference type="ARBA" id="ARBA00011738"/>
    </source>
</evidence>
<comment type="function">
    <text evidence="14">Catalyzes the reversible transamination between alanine and 2-oxoglutarate to form pyruvate and glutamate. Participates in cellular nitrogen metabolism and also in liver gluconeogenesis starting with precursors transported from skeletal muscles.</text>
</comment>
<name>A0AAV7V357_PLEWA</name>
<organism evidence="20 21">
    <name type="scientific">Pleurodeles waltl</name>
    <name type="common">Iberian ribbed newt</name>
    <dbReference type="NCBI Taxonomy" id="8319"/>
    <lineage>
        <taxon>Eukaryota</taxon>
        <taxon>Metazoa</taxon>
        <taxon>Chordata</taxon>
        <taxon>Craniata</taxon>
        <taxon>Vertebrata</taxon>
        <taxon>Euteleostomi</taxon>
        <taxon>Amphibia</taxon>
        <taxon>Batrachia</taxon>
        <taxon>Caudata</taxon>
        <taxon>Salamandroidea</taxon>
        <taxon>Salamandridae</taxon>
        <taxon>Pleurodelinae</taxon>
        <taxon>Pleurodeles</taxon>
    </lineage>
</organism>
<dbReference type="Gene3D" id="3.90.1150.10">
    <property type="entry name" value="Aspartate Aminotransferase, domain 1"/>
    <property type="match status" value="1"/>
</dbReference>
<evidence type="ECO:0000256" key="14">
    <source>
        <dbReference type="ARBA" id="ARBA00059280"/>
    </source>
</evidence>
<evidence type="ECO:0000256" key="2">
    <source>
        <dbReference type="ARBA" id="ARBA00004496"/>
    </source>
</evidence>
<dbReference type="EC" id="2.6.1.2" evidence="12"/>
<evidence type="ECO:0000256" key="9">
    <source>
        <dbReference type="ARBA" id="ARBA00022990"/>
    </source>
</evidence>
<accession>A0AAV7V357</accession>
<dbReference type="InterPro" id="IPR015422">
    <property type="entry name" value="PyrdxlP-dep_Trfase_small"/>
</dbReference>
<dbReference type="InterPro" id="IPR015421">
    <property type="entry name" value="PyrdxlP-dep_Trfase_major"/>
</dbReference>
<dbReference type="Pfam" id="PF00155">
    <property type="entry name" value="Aminotran_1_2"/>
    <property type="match status" value="1"/>
</dbReference>
<dbReference type="PANTHER" id="PTHR11751:SF469">
    <property type="entry name" value="ALANINE TRANSAMINASE"/>
    <property type="match status" value="1"/>
</dbReference>
<comment type="catalytic activity">
    <reaction evidence="13">
        <text>L-alanine + 2-oxoglutarate = pyruvate + L-glutamate</text>
        <dbReference type="Rhea" id="RHEA:19453"/>
        <dbReference type="ChEBI" id="CHEBI:15361"/>
        <dbReference type="ChEBI" id="CHEBI:16810"/>
        <dbReference type="ChEBI" id="CHEBI:29985"/>
        <dbReference type="ChEBI" id="CHEBI:57972"/>
        <dbReference type="EC" id="2.6.1.2"/>
    </reaction>
</comment>
<evidence type="ECO:0000256" key="4">
    <source>
        <dbReference type="ARBA" id="ARBA00022490"/>
    </source>
</evidence>
<comment type="subcellular location">
    <subcellularLocation>
        <location evidence="2">Cytoplasm</location>
    </subcellularLocation>
</comment>